<reference evidence="1" key="3">
    <citation type="journal article" date="2021" name="bioRxiv">
        <title>Bilateral symmetry of linear streptomycete chromosomes.</title>
        <authorList>
            <person name="Algora-Gallardo L."/>
            <person name="Schniete J.K."/>
            <person name="Mark D.R."/>
            <person name="Hunter I.S."/>
            <person name="Herron P.R."/>
        </authorList>
    </citation>
    <scope>NUCLEOTIDE SEQUENCE</scope>
    <source>
        <strain evidence="1">ATCC 10970</strain>
    </source>
</reference>
<evidence type="ECO:0000313" key="1">
    <source>
        <dbReference type="EMBL" id="QST79049.1"/>
    </source>
</evidence>
<evidence type="ECO:0000313" key="2">
    <source>
        <dbReference type="Proteomes" id="UP000011074"/>
    </source>
</evidence>
<sequence length="351" mass="38603">MHGMIPLTILVVSLVVWLVKRRRTSKLAAAAGADLVPRDKQNTNRSFPDPEADAVEAALARGEWQPAAQAIAAAGTDWERRSYLVDIVADHAARDDAWLRAWQAARPDDPDAAVVRAAAQVALAWEIRTGAWAKHVTGEQAAGFLRVLEEAREDFARARKLALPEDPTPYLKEIPLYKGLNAPHEAMLALWDEVTARAPYHYEAHAAALQYWCAKWHGSAETARDFAGQAAASAPPGSLLTVIRLLAWFEHHHDDAPSEAFGWPEVRGMTDAALADVAAARPDHPRLAEARHLLAYFLTRQERYEAALIQFRDVDGYVDALPWRYFEDPAKAFCGVRDAALRGAVSGQGAS</sequence>
<reference evidence="1" key="1">
    <citation type="submission" date="2012-12" db="EMBL/GenBank/DDBJ databases">
        <authorList>
            <person name="Pethick F.E."/>
            <person name="MacFadyen A.C."/>
            <person name="Tang Z."/>
            <person name="Sangal V."/>
            <person name="Tze-Tze L."/>
            <person name="Chu J."/>
            <person name="Guo M."/>
            <person name="Kirby R."/>
            <person name="Hoskisson P.A."/>
            <person name="Herron P.R."/>
            <person name="Hunter I.S."/>
        </authorList>
    </citation>
    <scope>NUCLEOTIDE SEQUENCE</scope>
    <source>
        <strain evidence="1">ATCC 10970</strain>
    </source>
</reference>
<dbReference type="EMBL" id="CP048261">
    <property type="protein sequence ID" value="QST79049.1"/>
    <property type="molecule type" value="Genomic_DNA"/>
</dbReference>
<name>A0A8A1UGD8_STRR1</name>
<gene>
    <name evidence="1" type="ORF">SRIM_001630</name>
</gene>
<accession>A0A8A1UGD8</accession>
<dbReference type="Proteomes" id="UP000011074">
    <property type="component" value="Chromosome"/>
</dbReference>
<organism evidence="1 2">
    <name type="scientific">Streptomyces rimosus subsp. rimosus (strain ATCC 10970 / DSM 40260 / JCM 4667 / NRRL 2234)</name>
    <dbReference type="NCBI Taxonomy" id="1265868"/>
    <lineage>
        <taxon>Bacteria</taxon>
        <taxon>Bacillati</taxon>
        <taxon>Actinomycetota</taxon>
        <taxon>Actinomycetes</taxon>
        <taxon>Kitasatosporales</taxon>
        <taxon>Streptomycetaceae</taxon>
        <taxon>Streptomyces</taxon>
    </lineage>
</organism>
<protein>
    <submittedName>
        <fullName evidence="1">DUF4034 domain-containing protein</fullName>
    </submittedName>
</protein>
<proteinExistence type="predicted"/>
<reference evidence="1" key="2">
    <citation type="submission" date="2020-01" db="EMBL/GenBank/DDBJ databases">
        <authorList>
            <person name="Algora L."/>
            <person name="Schniete J.K."/>
            <person name="MacFadyen A."/>
            <person name="Hoskisson P.A."/>
            <person name="Hunter I.S."/>
            <person name="Herron P.R."/>
        </authorList>
    </citation>
    <scope>NUCLEOTIDE SEQUENCE</scope>
    <source>
        <strain evidence="1">ATCC 10970</strain>
    </source>
</reference>
<dbReference type="AlphaFoldDB" id="A0A8A1UGD8"/>